<evidence type="ECO:0000313" key="2">
    <source>
        <dbReference type="EMBL" id="MDT0426889.1"/>
    </source>
</evidence>
<feature type="region of interest" description="Disordered" evidence="1">
    <location>
        <begin position="62"/>
        <end position="237"/>
    </location>
</feature>
<name>A0ABU2RG14_9ACTN</name>
<dbReference type="Proteomes" id="UP001183777">
    <property type="component" value="Unassembled WGS sequence"/>
</dbReference>
<dbReference type="RefSeq" id="WP_311655048.1">
    <property type="nucleotide sequence ID" value="NZ_JAVREX010000002.1"/>
</dbReference>
<organism evidence="2 3">
    <name type="scientific">Streptomyces salyersiae</name>
    <dbReference type="NCBI Taxonomy" id="3075530"/>
    <lineage>
        <taxon>Bacteria</taxon>
        <taxon>Bacillati</taxon>
        <taxon>Actinomycetota</taxon>
        <taxon>Actinomycetes</taxon>
        <taxon>Kitasatosporales</taxon>
        <taxon>Streptomycetaceae</taxon>
        <taxon>Streptomyces</taxon>
    </lineage>
</organism>
<feature type="region of interest" description="Disordered" evidence="1">
    <location>
        <begin position="265"/>
        <end position="296"/>
    </location>
</feature>
<protein>
    <submittedName>
        <fullName evidence="2">Uncharacterized protein</fullName>
    </submittedName>
</protein>
<sequence>MSPLPGAPRGNAPPRGRSAAPAQRVRHALAALLLAVLTLVGGTPAAVGSVPTVRGLTAQALSTAQGPPAAPSPFGTRPSSAGQGPAPHSPARGPGCDLRAGHIAESQAAGTAAAPPPSTSRTAEADLRTSSVSPACAGLSAAPPPGPRETRGSPRPPGPHLSASPAPTSSASAVPPGAGTEADTAGLPGGPAGAWAEAVSAPSGWWTGTSAPGPRAGADRSHVPQPVPPPGPGVLAPRPFALPVPRALLGGAAGPALLASGRSRAALPGVRGPPGVTAGQPADHRSCSTDPSYRLR</sequence>
<evidence type="ECO:0000313" key="3">
    <source>
        <dbReference type="Proteomes" id="UP001183777"/>
    </source>
</evidence>
<accession>A0ABU2RG14</accession>
<feature type="compositionally biased region" description="Low complexity" evidence="1">
    <location>
        <begin position="160"/>
        <end position="186"/>
    </location>
</feature>
<comment type="caution">
    <text evidence="2">The sequence shown here is derived from an EMBL/GenBank/DDBJ whole genome shotgun (WGS) entry which is preliminary data.</text>
</comment>
<feature type="compositionally biased region" description="Low complexity" evidence="1">
    <location>
        <begin position="7"/>
        <end position="22"/>
    </location>
</feature>
<feature type="region of interest" description="Disordered" evidence="1">
    <location>
        <begin position="1"/>
        <end position="22"/>
    </location>
</feature>
<dbReference type="EMBL" id="JAVREX010000002">
    <property type="protein sequence ID" value="MDT0426889.1"/>
    <property type="molecule type" value="Genomic_DNA"/>
</dbReference>
<reference evidence="3" key="1">
    <citation type="submission" date="2023-07" db="EMBL/GenBank/DDBJ databases">
        <title>30 novel species of actinomycetes from the DSMZ collection.</title>
        <authorList>
            <person name="Nouioui I."/>
        </authorList>
    </citation>
    <scope>NUCLEOTIDE SEQUENCE [LARGE SCALE GENOMIC DNA]</scope>
    <source>
        <strain evidence="3">DSM 41770</strain>
    </source>
</reference>
<proteinExistence type="predicted"/>
<gene>
    <name evidence="2" type="ORF">RM649_04425</name>
</gene>
<evidence type="ECO:0000256" key="1">
    <source>
        <dbReference type="SAM" id="MobiDB-lite"/>
    </source>
</evidence>
<feature type="compositionally biased region" description="Low complexity" evidence="1">
    <location>
        <begin position="104"/>
        <end position="113"/>
    </location>
</feature>
<keyword evidence="3" id="KW-1185">Reference proteome</keyword>